<organism evidence="2 3">
    <name type="scientific">Pedobacter montanisoli</name>
    <dbReference type="NCBI Taxonomy" id="2923277"/>
    <lineage>
        <taxon>Bacteria</taxon>
        <taxon>Pseudomonadati</taxon>
        <taxon>Bacteroidota</taxon>
        <taxon>Sphingobacteriia</taxon>
        <taxon>Sphingobacteriales</taxon>
        <taxon>Sphingobacteriaceae</taxon>
        <taxon>Pedobacter</taxon>
    </lineage>
</organism>
<accession>A0ABS9ZW29</accession>
<feature type="domain" description="AsmA" evidence="1">
    <location>
        <begin position="1"/>
        <end position="177"/>
    </location>
</feature>
<protein>
    <submittedName>
        <fullName evidence="2">AsmA-like C-terminal region-containing protein</fullName>
    </submittedName>
</protein>
<sequence length="1028" mass="114521">MKKIFKITGITLVSILALLFLIPLLIPQTVNQKITSLINKNIKGEVAFKSTSLSFFSHFPSLTLNLNSFLLKGSEPFKNDTLLYAEQLSLGVDLFSLFGKQIKVDKFYIDNGKINILADSAGRANYNVYESKPATDKPADTSSTALKISGIYIKNTNLLYHDKSIPMLIKAEELNYSGTGDLSHAIFDLKSRLKIKSANIYYANTPYLLNKKLNAKLVTKINTNSLDLIFDENNLRINDLPIQFVGRFSFLKDGYDLDFRTKAKETDLQGIFSALPPEIADRMERTKIKGYGEIDAALIGKYMAHNHTMPSLTFNMKIRDGEITNPNTPQTIKNLFLNLHTSLPGLNPDSLNVNMDSLFFNIDKDFFASVTKIKGLKEPEIYTRTRSNINLENWAKIINLDSVVMKGKLVMNINADGKFSRKIIKSGIRKTDTVIATVPRFDAGITLTNGYFKYAALPSAIDKISFNFTGHNNDGDYKNTVLAFNDVDINAMSNYIKGHARLQTINNFTIDAGLKTVINFAEIKNFYPIKDLVLKGKLSIDLNSKGSYNKSKKQFPVTTTSVKLDEGYIKTANFSEALEKINIDAMIVNTDGTLKGTTLNIKPISFEMANQPFLLKAQVNNLDNVSYDIASRGSLDLEKIYKVFAVKGYQVKGFIYTNFSLKGIQSDAMAGRYNRLNNSGIMRIKDLDINTDIFPKSFMISSGKFSFTPSVLKFDEFKASYGSSDFNLNGDLNNYINYVFDDKEKLKGKFVLNSNKLVADEFMVFADGNDTQANKSSTKGVILVPSNLDIIFQANAKQVLYNGLNIKNAKGNMQVSNGSINLKETGFELAGATVNMSAMYKSMSPLTAMFDFKLAAENFDISRAYKEIQLFRDMVSSASNVKGLVGLNYQLSGKLNDEMYPIFPSIKGEGVLTLKDVKLAGFKMMNAVSKTTGRDSLNNPHLKDIEVKSTIKNNVITIERTKMKIAGFRPRFEGQVSFDGKINLSGRLGLPPFGIIGIPLSVTGTQEKPVVKLKRNKEGKLEETEESN</sequence>
<comment type="caution">
    <text evidence="2">The sequence shown here is derived from an EMBL/GenBank/DDBJ whole genome shotgun (WGS) entry which is preliminary data.</text>
</comment>
<dbReference type="Pfam" id="PF05170">
    <property type="entry name" value="AsmA"/>
    <property type="match status" value="1"/>
</dbReference>
<dbReference type="InterPro" id="IPR007844">
    <property type="entry name" value="AsmA"/>
</dbReference>
<dbReference type="PANTHER" id="PTHR30441">
    <property type="entry name" value="DUF748 DOMAIN-CONTAINING PROTEIN"/>
    <property type="match status" value="1"/>
</dbReference>
<dbReference type="Proteomes" id="UP001165460">
    <property type="component" value="Unassembled WGS sequence"/>
</dbReference>
<name>A0ABS9ZW29_9SPHI</name>
<evidence type="ECO:0000313" key="2">
    <source>
        <dbReference type="EMBL" id="MCJ0742508.1"/>
    </source>
</evidence>
<proteinExistence type="predicted"/>
<dbReference type="EMBL" id="JALGBH010000001">
    <property type="protein sequence ID" value="MCJ0742508.1"/>
    <property type="molecule type" value="Genomic_DNA"/>
</dbReference>
<evidence type="ECO:0000313" key="3">
    <source>
        <dbReference type="Proteomes" id="UP001165460"/>
    </source>
</evidence>
<dbReference type="RefSeq" id="WP_243361000.1">
    <property type="nucleotide sequence ID" value="NZ_JALGBH010000001.1"/>
</dbReference>
<dbReference type="PANTHER" id="PTHR30441:SF8">
    <property type="entry name" value="DUF748 DOMAIN-CONTAINING PROTEIN"/>
    <property type="match status" value="1"/>
</dbReference>
<reference evidence="2" key="1">
    <citation type="submission" date="2022-03" db="EMBL/GenBank/DDBJ databases">
        <authorList>
            <person name="Woo C.Y."/>
        </authorList>
    </citation>
    <scope>NUCLEOTIDE SEQUENCE</scope>
    <source>
        <strain evidence="2">CYS-01</strain>
    </source>
</reference>
<keyword evidence="3" id="KW-1185">Reference proteome</keyword>
<gene>
    <name evidence="2" type="ORF">MMF97_07285</name>
</gene>
<dbReference type="InterPro" id="IPR052894">
    <property type="entry name" value="AsmA-related"/>
</dbReference>
<evidence type="ECO:0000259" key="1">
    <source>
        <dbReference type="Pfam" id="PF05170"/>
    </source>
</evidence>